<dbReference type="EMBL" id="JAEUWV010000003">
    <property type="protein sequence ID" value="MCO6394049.1"/>
    <property type="molecule type" value="Genomic_DNA"/>
</dbReference>
<keyword evidence="1" id="KW-0472">Membrane</keyword>
<dbReference type="RefSeq" id="WP_070479480.1">
    <property type="nucleotide sequence ID" value="NZ_JAEUWV010000003.1"/>
</dbReference>
<comment type="caution">
    <text evidence="2">The sequence shown here is derived from an EMBL/GenBank/DDBJ whole genome shotgun (WGS) entry which is preliminary data.</text>
</comment>
<proteinExistence type="predicted"/>
<keyword evidence="3" id="KW-1185">Reference proteome</keyword>
<protein>
    <submittedName>
        <fullName evidence="2">DUF2269 family protein</fullName>
    </submittedName>
</protein>
<dbReference type="Proteomes" id="UP001205920">
    <property type="component" value="Unassembled WGS sequence"/>
</dbReference>
<feature type="transmembrane region" description="Helical" evidence="1">
    <location>
        <begin position="6"/>
        <end position="27"/>
    </location>
</feature>
<keyword evidence="1" id="KW-1133">Transmembrane helix</keyword>
<evidence type="ECO:0000313" key="2">
    <source>
        <dbReference type="EMBL" id="MCO6394049.1"/>
    </source>
</evidence>
<dbReference type="AlphaFoldDB" id="A0AAW5HV32"/>
<feature type="transmembrane region" description="Helical" evidence="1">
    <location>
        <begin position="138"/>
        <end position="158"/>
    </location>
</feature>
<reference evidence="2 3" key="1">
    <citation type="submission" date="2021-01" db="EMBL/GenBank/DDBJ databases">
        <title>Identification and Characterization of Corynebacterium sp.</title>
        <authorList>
            <person name="Luo Q."/>
            <person name="Qu P."/>
            <person name="Chen Q."/>
        </authorList>
    </citation>
    <scope>NUCLEOTIDE SEQUENCE [LARGE SCALE GENOMIC DNA]</scope>
    <source>
        <strain evidence="2 3">MC-18</strain>
    </source>
</reference>
<feature type="transmembrane region" description="Helical" evidence="1">
    <location>
        <begin position="54"/>
        <end position="75"/>
    </location>
</feature>
<accession>A0AAW5HV32</accession>
<gene>
    <name evidence="2" type="ORF">JMN37_03470</name>
</gene>
<name>A0AAW5HV32_9CORY</name>
<evidence type="ECO:0000256" key="1">
    <source>
        <dbReference type="SAM" id="Phobius"/>
    </source>
</evidence>
<sequence>MTTLLTFLHVAAAILLLGPIVVSTSMFPRQAAEAQAGDAAAAGRASILYRISRTYGIASSLVPLLGVAILFGDWAAYKTNYFLHTSIVLAVIAWALLLFVVIPTQRKMVGTLGELEPAEADPADVTANFEKSKAKASAFAGVFNLLWFIVLVLMFLPAPTV</sequence>
<organism evidence="2 3">
    <name type="scientific">Corynebacterium lipophilum</name>
    <dbReference type="NCBI Taxonomy" id="2804918"/>
    <lineage>
        <taxon>Bacteria</taxon>
        <taxon>Bacillati</taxon>
        <taxon>Actinomycetota</taxon>
        <taxon>Actinomycetes</taxon>
        <taxon>Mycobacteriales</taxon>
        <taxon>Corynebacteriaceae</taxon>
        <taxon>Corynebacterium</taxon>
    </lineage>
</organism>
<keyword evidence="1" id="KW-0812">Transmembrane</keyword>
<evidence type="ECO:0000313" key="3">
    <source>
        <dbReference type="Proteomes" id="UP001205920"/>
    </source>
</evidence>
<feature type="transmembrane region" description="Helical" evidence="1">
    <location>
        <begin position="81"/>
        <end position="102"/>
    </location>
</feature>